<gene>
    <name evidence="12" type="primary">CYP3045C5</name>
</gene>
<reference evidence="12" key="1">
    <citation type="submission" date="2018-08" db="EMBL/GenBank/DDBJ databases">
        <authorList>
            <person name="Lee J.-S."/>
        </authorList>
    </citation>
    <scope>NUCLEOTIDE SEQUENCE</scope>
</reference>
<dbReference type="Gene3D" id="1.10.630.10">
    <property type="entry name" value="Cytochrome P450"/>
    <property type="match status" value="1"/>
</dbReference>
<dbReference type="GO" id="GO:0008395">
    <property type="term" value="F:steroid hydroxylase activity"/>
    <property type="evidence" value="ECO:0007669"/>
    <property type="project" value="TreeGrafter"/>
</dbReference>
<dbReference type="PROSITE" id="PS00086">
    <property type="entry name" value="CYTOCHROME_P450"/>
    <property type="match status" value="1"/>
</dbReference>
<comment type="similarity">
    <text evidence="2 10">Belongs to the cytochrome P450 family.</text>
</comment>
<dbReference type="GO" id="GO:0016705">
    <property type="term" value="F:oxidoreductase activity, acting on paired donors, with incorporation or reduction of molecular oxygen"/>
    <property type="evidence" value="ECO:0007669"/>
    <property type="project" value="InterPro"/>
</dbReference>
<evidence type="ECO:0000256" key="11">
    <source>
        <dbReference type="SAM" id="Phobius"/>
    </source>
</evidence>
<evidence type="ECO:0000256" key="5">
    <source>
        <dbReference type="ARBA" id="ARBA00023002"/>
    </source>
</evidence>
<feature type="binding site" description="axial binding residue" evidence="9">
    <location>
        <position position="461"/>
    </location>
    <ligand>
        <name>heme</name>
        <dbReference type="ChEBI" id="CHEBI:30413"/>
    </ligand>
    <ligandPart>
        <name>Fe</name>
        <dbReference type="ChEBI" id="CHEBI:18248"/>
    </ligandPart>
</feature>
<evidence type="ECO:0000256" key="6">
    <source>
        <dbReference type="ARBA" id="ARBA00023004"/>
    </source>
</evidence>
<dbReference type="InterPro" id="IPR001128">
    <property type="entry name" value="Cyt_P450"/>
</dbReference>
<dbReference type="PANTHER" id="PTHR24302">
    <property type="entry name" value="CYTOCHROME P450 FAMILY 3"/>
    <property type="match status" value="1"/>
</dbReference>
<keyword evidence="11" id="KW-0812">Transmembrane</keyword>
<evidence type="ECO:0000256" key="1">
    <source>
        <dbReference type="ARBA" id="ARBA00001971"/>
    </source>
</evidence>
<feature type="transmembrane region" description="Helical" evidence="11">
    <location>
        <begin position="23"/>
        <end position="45"/>
    </location>
</feature>
<dbReference type="InterPro" id="IPR017972">
    <property type="entry name" value="Cyt_P450_CS"/>
</dbReference>
<dbReference type="EMBL" id="MH718982">
    <property type="protein sequence ID" value="QEV83807.1"/>
    <property type="molecule type" value="mRNA"/>
</dbReference>
<evidence type="ECO:0000256" key="2">
    <source>
        <dbReference type="ARBA" id="ARBA00010617"/>
    </source>
</evidence>
<keyword evidence="4 9" id="KW-0479">Metal-binding</keyword>
<organism evidence="12">
    <name type="scientific">Brachionus rotundiformis</name>
    <dbReference type="NCBI Taxonomy" id="96890"/>
    <lineage>
        <taxon>Eukaryota</taxon>
        <taxon>Metazoa</taxon>
        <taxon>Spiralia</taxon>
        <taxon>Gnathifera</taxon>
        <taxon>Rotifera</taxon>
        <taxon>Eurotatoria</taxon>
        <taxon>Monogononta</taxon>
        <taxon>Pseudotrocha</taxon>
        <taxon>Ploima</taxon>
        <taxon>Brachionidae</taxon>
        <taxon>Brachionus</taxon>
    </lineage>
</organism>
<proteinExistence type="evidence at transcript level"/>
<evidence type="ECO:0000256" key="4">
    <source>
        <dbReference type="ARBA" id="ARBA00022723"/>
    </source>
</evidence>
<keyword evidence="6 9" id="KW-0408">Iron</keyword>
<dbReference type="InterPro" id="IPR002401">
    <property type="entry name" value="Cyt_P450_E_grp-I"/>
</dbReference>
<dbReference type="FunFam" id="1.10.630.10:FF:000182">
    <property type="entry name" value="Cytochrome P450 3A4"/>
    <property type="match status" value="1"/>
</dbReference>
<dbReference type="AlphaFoldDB" id="A0A5J6KFJ7"/>
<keyword evidence="11" id="KW-0472">Membrane</keyword>
<keyword evidence="3 9" id="KW-0349">Heme</keyword>
<dbReference type="Pfam" id="PF00067">
    <property type="entry name" value="p450"/>
    <property type="match status" value="1"/>
</dbReference>
<dbReference type="GO" id="GO:0005506">
    <property type="term" value="F:iron ion binding"/>
    <property type="evidence" value="ECO:0007669"/>
    <property type="project" value="InterPro"/>
</dbReference>
<evidence type="ECO:0000256" key="10">
    <source>
        <dbReference type="RuleBase" id="RU000461"/>
    </source>
</evidence>
<evidence type="ECO:0000256" key="3">
    <source>
        <dbReference type="ARBA" id="ARBA00022617"/>
    </source>
</evidence>
<protein>
    <submittedName>
        <fullName evidence="12">Cytochrome P450</fullName>
    </submittedName>
</protein>
<accession>A0A5J6KFJ7</accession>
<dbReference type="PRINTS" id="PR00385">
    <property type="entry name" value="P450"/>
</dbReference>
<keyword evidence="7 10" id="KW-0503">Monooxygenase</keyword>
<evidence type="ECO:0000256" key="9">
    <source>
        <dbReference type="PIRSR" id="PIRSR602401-1"/>
    </source>
</evidence>
<keyword evidence="5 10" id="KW-0560">Oxidoreductase</keyword>
<comment type="function">
    <text evidence="8">Cytochromes P450 are a group of heme-thiolate monooxygenases. They oxidize a variety of structurally unrelated compounds, including steroids, fatty acids, and xenobiotics.</text>
</comment>
<evidence type="ECO:0000313" key="12">
    <source>
        <dbReference type="EMBL" id="QEV83807.1"/>
    </source>
</evidence>
<dbReference type="InterPro" id="IPR036396">
    <property type="entry name" value="Cyt_P450_sf"/>
</dbReference>
<dbReference type="PANTHER" id="PTHR24302:SF15">
    <property type="entry name" value="FATTY-ACID PEROXYGENASE"/>
    <property type="match status" value="1"/>
</dbReference>
<comment type="cofactor">
    <cofactor evidence="1 9">
        <name>heme</name>
        <dbReference type="ChEBI" id="CHEBI:30413"/>
    </cofactor>
</comment>
<dbReference type="GO" id="GO:0020037">
    <property type="term" value="F:heme binding"/>
    <property type="evidence" value="ECO:0007669"/>
    <property type="project" value="InterPro"/>
</dbReference>
<keyword evidence="11" id="KW-1133">Transmembrane helix</keyword>
<evidence type="ECO:0000256" key="7">
    <source>
        <dbReference type="ARBA" id="ARBA00023033"/>
    </source>
</evidence>
<dbReference type="PRINTS" id="PR00463">
    <property type="entry name" value="EP450I"/>
</dbReference>
<dbReference type="SUPFAM" id="SSF48264">
    <property type="entry name" value="Cytochrome P450"/>
    <property type="match status" value="1"/>
</dbReference>
<dbReference type="InterPro" id="IPR050705">
    <property type="entry name" value="Cytochrome_P450_3A"/>
</dbReference>
<evidence type="ECO:0000256" key="8">
    <source>
        <dbReference type="ARBA" id="ARBA00043906"/>
    </source>
</evidence>
<name>A0A5J6KFJ7_9BILA</name>
<sequence length="516" mass="60856">MEIFENINDFIYHLNFVKSIPLFWFRVIIGFLTVLSLIYLSKIWLSYRFFKKLGLKTPKYRFFYGNQLELIQNNNYSEILTEWTKLYGKTFGYYEGHFPIVVSSDLEFLQEVFIKQSTNFSARKKIFVSRDEDAPEHALFTASRNRWKKMRSIMNPTFSSAKLRELGPLLILCADRLKQVLDSQNEKEINITQFFKRFTMDSIWNCAFGVDIDFQNNADNIYFKRCEALFEFLSKPNILLFIGNYFHEFLDPFMEVILFLEKFLSQFIDFTRINPILWFMNHVFEIVEIRQKGNIVKKDYLQLLINCQTLTTIEVKQNLALFMIAGYETTSIALTYACYCLAKYQDEQAKVYEAIIQQFDSEEEINSDNVQEVEYLDMFVKEVLRYYPTGTSIISRRCTNSTTVKGIDIAEGLVVAVDVLSLHQDADLWGPVDPKEFYPPRHAVKRNPLAFWSFGNGPRNCIGMKFAFLELKIALSKMLFNFEILPLKNMNEELELFEAFVRRPKYDVNVTLRKRN</sequence>